<feature type="compositionally biased region" description="Polar residues" evidence="1">
    <location>
        <begin position="58"/>
        <end position="68"/>
    </location>
</feature>
<evidence type="ECO:0000256" key="1">
    <source>
        <dbReference type="SAM" id="MobiDB-lite"/>
    </source>
</evidence>
<proteinExistence type="predicted"/>
<sequence>MSRITITIDDQRYRALKEAAASRGKSIRQLIDESLEFYGIKTREQAEELVERARSRSRMTADQAQQIANEEVRRHRDT</sequence>
<protein>
    <recommendedName>
        <fullName evidence="4">Ribbon-helix-helix protein, copG family</fullName>
    </recommendedName>
</protein>
<organism evidence="2 3">
    <name type="scientific">Spectribacter hydrogenoxidans</name>
    <dbReference type="NCBI Taxonomy" id="3075608"/>
    <lineage>
        <taxon>Bacteria</taxon>
        <taxon>Pseudomonadati</taxon>
        <taxon>Pseudomonadota</taxon>
        <taxon>Gammaproteobacteria</taxon>
        <taxon>Salinisphaerales</taxon>
        <taxon>Salinisphaeraceae</taxon>
        <taxon>Spectribacter</taxon>
    </lineage>
</organism>
<feature type="region of interest" description="Disordered" evidence="1">
    <location>
        <begin position="53"/>
        <end position="78"/>
    </location>
</feature>
<dbReference type="RefSeq" id="WP_311652033.1">
    <property type="nucleotide sequence ID" value="NZ_JAVRIB010000004.1"/>
</dbReference>
<dbReference type="SUPFAM" id="SSF47598">
    <property type="entry name" value="Ribbon-helix-helix"/>
    <property type="match status" value="1"/>
</dbReference>
<name>A0ABU3BY91_9GAMM</name>
<reference evidence="2 3" key="1">
    <citation type="submission" date="2023-09" db="EMBL/GenBank/DDBJ databases">
        <authorList>
            <person name="Rey-Velasco X."/>
        </authorList>
    </citation>
    <scope>NUCLEOTIDE SEQUENCE [LARGE SCALE GENOMIC DNA]</scope>
    <source>
        <strain evidence="2 3">W335</strain>
    </source>
</reference>
<gene>
    <name evidence="2" type="ORF">RM532_04825</name>
</gene>
<keyword evidence="3" id="KW-1185">Reference proteome</keyword>
<dbReference type="EMBL" id="JAVRIB010000004">
    <property type="protein sequence ID" value="MDT0634274.1"/>
    <property type="molecule type" value="Genomic_DNA"/>
</dbReference>
<evidence type="ECO:0008006" key="4">
    <source>
        <dbReference type="Google" id="ProtNLM"/>
    </source>
</evidence>
<dbReference type="Proteomes" id="UP001251857">
    <property type="component" value="Unassembled WGS sequence"/>
</dbReference>
<comment type="caution">
    <text evidence="2">The sequence shown here is derived from an EMBL/GenBank/DDBJ whole genome shotgun (WGS) entry which is preliminary data.</text>
</comment>
<dbReference type="Gene3D" id="6.10.180.10">
    <property type="entry name" value="Antitoxin ParD"/>
    <property type="match status" value="1"/>
</dbReference>
<evidence type="ECO:0000313" key="3">
    <source>
        <dbReference type="Proteomes" id="UP001251857"/>
    </source>
</evidence>
<evidence type="ECO:0000313" key="2">
    <source>
        <dbReference type="EMBL" id="MDT0634274.1"/>
    </source>
</evidence>
<accession>A0ABU3BY91</accession>
<dbReference type="InterPro" id="IPR038296">
    <property type="entry name" value="ParD_sf"/>
</dbReference>
<dbReference type="InterPro" id="IPR010985">
    <property type="entry name" value="Ribbon_hlx_hlx"/>
</dbReference>